<reference evidence="3 4" key="1">
    <citation type="journal article" date="2010" name="J. Bacteriol.">
        <title>Genome sequences of Oceanicola granulosus HTCC2516(T) and Oceanicola batsensis HTCC2597(TDelta).</title>
        <authorList>
            <person name="Thrash J.C."/>
            <person name="Cho J.C."/>
            <person name="Vergin K.L."/>
            <person name="Giovannoni S.J."/>
        </authorList>
    </citation>
    <scope>NUCLEOTIDE SEQUENCE [LARGE SCALE GENOMIC DNA]</scope>
    <source>
        <strain evidence="4">ATCC BAA-861 / DSM 15982 / KCTC 12143 / HTCC2516</strain>
    </source>
</reference>
<dbReference type="PANTHER" id="PTHR37945:SF1">
    <property type="entry name" value="EXTRACELLULAR TUNGSTATE BINDING PROTEIN"/>
    <property type="match status" value="1"/>
</dbReference>
<dbReference type="eggNOG" id="COG2998">
    <property type="taxonomic scope" value="Bacteria"/>
</dbReference>
<sequence length="270" mass="28015">MIRPLLALALLAAPAAVPAEAERLLIQSTTSTQNSGLYDEILPAFEAATGLDAQVVAVGTGQALKNAQNCDGDVLLTHARTAEEAFVAAGYGTERRDVMYNDFVLVGPAADPAGIAGADSAAAALAAIARARAPFASRGDDSGTHKAERALWRAASLEPADGSGRWYLETGSGMGATLNLAAARGAYALTDRATWLSFANRDGMAVLFEGDPALFNQYGLIPVSPDHCPGTNLAGAEALRDWLLSEEGRAAIASVTRDGTQLFFPNEAPN</sequence>
<dbReference type="AlphaFoldDB" id="Q2CHY6"/>
<dbReference type="SUPFAM" id="SSF53850">
    <property type="entry name" value="Periplasmic binding protein-like II"/>
    <property type="match status" value="1"/>
</dbReference>
<dbReference type="EMBL" id="AAOT01000005">
    <property type="protein sequence ID" value="EAR52158.1"/>
    <property type="molecule type" value="Genomic_DNA"/>
</dbReference>
<accession>Q2CHY6</accession>
<dbReference type="PANTHER" id="PTHR37945">
    <property type="entry name" value="EXTRACELLULAR TUNGSTATE BINDING PROTEIN"/>
    <property type="match status" value="1"/>
</dbReference>
<comment type="caution">
    <text evidence="3">The sequence shown here is derived from an EMBL/GenBank/DDBJ whole genome shotgun (WGS) entry which is preliminary data.</text>
</comment>
<dbReference type="Gene3D" id="3.40.190.10">
    <property type="entry name" value="Periplasmic binding protein-like II"/>
    <property type="match status" value="2"/>
</dbReference>
<gene>
    <name evidence="3" type="ORF">OG2516_01939</name>
</gene>
<feature type="domain" description="PBP" evidence="2">
    <location>
        <begin position="18"/>
        <end position="247"/>
    </location>
</feature>
<dbReference type="Pfam" id="PF12849">
    <property type="entry name" value="PBP_like_2"/>
    <property type="match status" value="1"/>
</dbReference>
<organism evidence="3 4">
    <name type="scientific">Oceanicola granulosus (strain ATCC BAA-861 / DSM 15982 / KCTC 12143 / HTCC2516)</name>
    <dbReference type="NCBI Taxonomy" id="314256"/>
    <lineage>
        <taxon>Bacteria</taxon>
        <taxon>Pseudomonadati</taxon>
        <taxon>Pseudomonadota</taxon>
        <taxon>Alphaproteobacteria</taxon>
        <taxon>Rhodobacterales</taxon>
        <taxon>Roseobacteraceae</taxon>
        <taxon>Oceanicola</taxon>
    </lineage>
</organism>
<evidence type="ECO:0000256" key="1">
    <source>
        <dbReference type="SAM" id="SignalP"/>
    </source>
</evidence>
<feature type="chain" id="PRO_5004207318" evidence="1">
    <location>
        <begin position="22"/>
        <end position="270"/>
    </location>
</feature>
<protein>
    <submittedName>
        <fullName evidence="3">Sulfate/tungstate uptake family ABC transporter, periplasmic substrate-binding protein</fullName>
    </submittedName>
</protein>
<dbReference type="STRING" id="314256.OG2516_01939"/>
<dbReference type="RefSeq" id="WP_007253918.1">
    <property type="nucleotide sequence ID" value="NZ_CH724107.1"/>
</dbReference>
<dbReference type="InterPro" id="IPR024370">
    <property type="entry name" value="PBP_domain"/>
</dbReference>
<dbReference type="OrthoDB" id="186379at2"/>
<name>Q2CHY6_OCEGH</name>
<evidence type="ECO:0000313" key="4">
    <source>
        <dbReference type="Proteomes" id="UP000003635"/>
    </source>
</evidence>
<proteinExistence type="predicted"/>
<evidence type="ECO:0000313" key="3">
    <source>
        <dbReference type="EMBL" id="EAR52158.1"/>
    </source>
</evidence>
<dbReference type="InterPro" id="IPR052738">
    <property type="entry name" value="ABC-Tungstate_binding"/>
</dbReference>
<evidence type="ECO:0000259" key="2">
    <source>
        <dbReference type="Pfam" id="PF12849"/>
    </source>
</evidence>
<dbReference type="HOGENOM" id="CLU_061511_0_0_5"/>
<feature type="signal peptide" evidence="1">
    <location>
        <begin position="1"/>
        <end position="21"/>
    </location>
</feature>
<keyword evidence="1" id="KW-0732">Signal</keyword>
<keyword evidence="4" id="KW-1185">Reference proteome</keyword>
<dbReference type="Proteomes" id="UP000003635">
    <property type="component" value="Unassembled WGS sequence"/>
</dbReference>